<evidence type="ECO:0000256" key="2">
    <source>
        <dbReference type="ARBA" id="ARBA00022193"/>
    </source>
</evidence>
<evidence type="ECO:0000259" key="3">
    <source>
        <dbReference type="PROSITE" id="PS51180"/>
    </source>
</evidence>
<dbReference type="SMART" id="SM01041">
    <property type="entry name" value="BRO1"/>
    <property type="match status" value="1"/>
</dbReference>
<dbReference type="AlphaFoldDB" id="A0A165F456"/>
<dbReference type="PROSITE" id="PS51180">
    <property type="entry name" value="BRO1"/>
    <property type="match status" value="1"/>
</dbReference>
<dbReference type="OrthoDB" id="10266451at2759"/>
<dbReference type="STRING" id="1314781.A0A165F456"/>
<sequence>MWVYELPTTGSVSFADFVAGGDPAHIARTTTARAGLKTLLKSAKRSDGKRDYLNLVKTIDEYLPWLYALIDAVEADAVTLKAQPVFSWRSTLSSHLLSSSPRVDVHTLHAELAFTLLTYAFALSDLAHATTAPLGAYEHERGTSGTQRKANDDALAGAVKLLCRAAGVFGHIAEKVIPAWDTYETKNGLKSPPRPVDLSADVLHALSRLALADAHTLALRTMFSRASAESALTPGPPLPKSHPSPGVVSKLFLHVSENYSAAFSLVRSASSASADLRRHAEREAALSAALAHKWLGVDAGEAKGGPGPRAGEAVAFLNWARDELEGLKKASLGERVQATKSGGAEKEAGAKLAKAALVREIESVGAFLKAYRQLNDTVHFQPVPQVAALKTLIPAGRSAVASKPFEPPVPAYSPPSASTEDIIDAIANTSLEDGTPQRTGGYAGAGQYF</sequence>
<evidence type="ECO:0000256" key="1">
    <source>
        <dbReference type="ARBA" id="ARBA00010997"/>
    </source>
</evidence>
<reference evidence="4 5" key="1">
    <citation type="journal article" date="2016" name="Mol. Biol. Evol.">
        <title>Comparative Genomics of Early-Diverging Mushroom-Forming Fungi Provides Insights into the Origins of Lignocellulose Decay Capabilities.</title>
        <authorList>
            <person name="Nagy L.G."/>
            <person name="Riley R."/>
            <person name="Tritt A."/>
            <person name="Adam C."/>
            <person name="Daum C."/>
            <person name="Floudas D."/>
            <person name="Sun H."/>
            <person name="Yadav J.S."/>
            <person name="Pangilinan J."/>
            <person name="Larsson K.H."/>
            <person name="Matsuura K."/>
            <person name="Barry K."/>
            <person name="Labutti K."/>
            <person name="Kuo R."/>
            <person name="Ohm R.A."/>
            <person name="Bhattacharya S.S."/>
            <person name="Shirouzu T."/>
            <person name="Yoshinaga Y."/>
            <person name="Martin F.M."/>
            <person name="Grigoriev I.V."/>
            <person name="Hibbett D.S."/>
        </authorList>
    </citation>
    <scope>NUCLEOTIDE SEQUENCE [LARGE SCALE GENOMIC DNA]</scope>
    <source>
        <strain evidence="4 5">HHB12029</strain>
    </source>
</reference>
<gene>
    <name evidence="4" type="ORF">EXIGLDRAFT_722796</name>
</gene>
<proteinExistence type="inferred from homology"/>
<keyword evidence="5" id="KW-1185">Reference proteome</keyword>
<evidence type="ECO:0000313" key="5">
    <source>
        <dbReference type="Proteomes" id="UP000077266"/>
    </source>
</evidence>
<evidence type="ECO:0000313" key="4">
    <source>
        <dbReference type="EMBL" id="KZV88346.1"/>
    </source>
</evidence>
<dbReference type="GO" id="GO:0071467">
    <property type="term" value="P:cellular response to pH"/>
    <property type="evidence" value="ECO:0007669"/>
    <property type="project" value="InterPro"/>
</dbReference>
<accession>A0A165F456</accession>
<protein>
    <recommendedName>
        <fullName evidence="2">pH-response regulator protein palC</fullName>
    </recommendedName>
</protein>
<dbReference type="EMBL" id="KV426102">
    <property type="protein sequence ID" value="KZV88346.1"/>
    <property type="molecule type" value="Genomic_DNA"/>
</dbReference>
<comment type="similarity">
    <text evidence="1">Belongs to the palC family.</text>
</comment>
<organism evidence="4 5">
    <name type="scientific">Exidia glandulosa HHB12029</name>
    <dbReference type="NCBI Taxonomy" id="1314781"/>
    <lineage>
        <taxon>Eukaryota</taxon>
        <taxon>Fungi</taxon>
        <taxon>Dikarya</taxon>
        <taxon>Basidiomycota</taxon>
        <taxon>Agaricomycotina</taxon>
        <taxon>Agaricomycetes</taxon>
        <taxon>Auriculariales</taxon>
        <taxon>Exidiaceae</taxon>
        <taxon>Exidia</taxon>
    </lineage>
</organism>
<dbReference type="PANTHER" id="PTHR40463">
    <property type="entry name" value="PH-RESPONSE REGULATOR PROTEIN PALC"/>
    <property type="match status" value="1"/>
</dbReference>
<dbReference type="InParanoid" id="A0A165F456"/>
<dbReference type="Pfam" id="PF03097">
    <property type="entry name" value="BRO1"/>
    <property type="match status" value="1"/>
</dbReference>
<dbReference type="PANTHER" id="PTHR40463:SF1">
    <property type="entry name" value="PH-RESPONSE REGULATOR PROTEIN PALC"/>
    <property type="match status" value="1"/>
</dbReference>
<dbReference type="InterPro" id="IPR004328">
    <property type="entry name" value="BRO1_dom"/>
</dbReference>
<dbReference type="InterPro" id="IPR038499">
    <property type="entry name" value="BRO1_sf"/>
</dbReference>
<dbReference type="InterPro" id="IPR037505">
    <property type="entry name" value="pH-resp_palC"/>
</dbReference>
<name>A0A165F456_EXIGL</name>
<dbReference type="Gene3D" id="1.25.40.280">
    <property type="entry name" value="alix/aip1 like domains"/>
    <property type="match status" value="1"/>
</dbReference>
<feature type="domain" description="BRO1" evidence="3">
    <location>
        <begin position="1"/>
        <end position="416"/>
    </location>
</feature>
<dbReference type="GO" id="GO:0005886">
    <property type="term" value="C:plasma membrane"/>
    <property type="evidence" value="ECO:0007669"/>
    <property type="project" value="TreeGrafter"/>
</dbReference>
<dbReference type="Proteomes" id="UP000077266">
    <property type="component" value="Unassembled WGS sequence"/>
</dbReference>